<dbReference type="RefSeq" id="WP_053395721.1">
    <property type="nucleotide sequence ID" value="NZ_LHPJ01000007.1"/>
</dbReference>
<dbReference type="Proteomes" id="UP000037515">
    <property type="component" value="Unassembled WGS sequence"/>
</dbReference>
<evidence type="ECO:0000256" key="5">
    <source>
        <dbReference type="SAM" id="Phobius"/>
    </source>
</evidence>
<dbReference type="Pfam" id="PF01694">
    <property type="entry name" value="Rhomboid"/>
    <property type="match status" value="1"/>
</dbReference>
<keyword evidence="2 5" id="KW-0812">Transmembrane</keyword>
<dbReference type="InterPro" id="IPR050925">
    <property type="entry name" value="Rhomboid_protease_S54"/>
</dbReference>
<sequence>MRLFVLLIAISLVCLGLQFEPMLSLAEWHRQLILDGQWWRILSGNFTHTNFAHFGMNLAALWVISFIFKPSANTLLLVLSVLSLVVGLLNFLSDMTSYVGLSGVLHGLFASFALKEALDGRKSSWLLVIGVIAKVAWELTMGASQSTSELINARIAVESHLFGVISGLLFAVTTHYAPQLKTLKAPHR</sequence>
<dbReference type="GO" id="GO:0016020">
    <property type="term" value="C:membrane"/>
    <property type="evidence" value="ECO:0007669"/>
    <property type="project" value="UniProtKB-SubCell"/>
</dbReference>
<reference evidence="8" key="1">
    <citation type="submission" date="2015-08" db="EMBL/GenBank/DDBJ databases">
        <title>Vibrio galatheae sp. nov., a novel member of the Vibrionaceae family isolated from the Solomon Islands.</title>
        <authorList>
            <person name="Giubergia S."/>
            <person name="Machado H."/>
            <person name="Mateiu R.V."/>
            <person name="Gram L."/>
        </authorList>
    </citation>
    <scope>NUCLEOTIDE SEQUENCE [LARGE SCALE GENOMIC DNA]</scope>
    <source>
        <strain evidence="8">DSM 19584</strain>
    </source>
</reference>
<dbReference type="Gene3D" id="1.20.1540.10">
    <property type="entry name" value="Rhomboid-like"/>
    <property type="match status" value="1"/>
</dbReference>
<evidence type="ECO:0000256" key="4">
    <source>
        <dbReference type="ARBA" id="ARBA00023136"/>
    </source>
</evidence>
<organism evidence="7 8">
    <name type="scientific">Vibrio nereis</name>
    <dbReference type="NCBI Taxonomy" id="693"/>
    <lineage>
        <taxon>Bacteria</taxon>
        <taxon>Pseudomonadati</taxon>
        <taxon>Pseudomonadota</taxon>
        <taxon>Gammaproteobacteria</taxon>
        <taxon>Vibrionales</taxon>
        <taxon>Vibrionaceae</taxon>
        <taxon>Vibrio</taxon>
    </lineage>
</organism>
<evidence type="ECO:0000313" key="7">
    <source>
        <dbReference type="EMBL" id="KOO03731.1"/>
    </source>
</evidence>
<name>A0A0M0HNY2_VIBNE</name>
<gene>
    <name evidence="7" type="ORF">AKJ17_10350</name>
</gene>
<dbReference type="OrthoDB" id="196054at2"/>
<evidence type="ECO:0000259" key="6">
    <source>
        <dbReference type="Pfam" id="PF01694"/>
    </source>
</evidence>
<feature type="transmembrane region" description="Helical" evidence="5">
    <location>
        <begin position="75"/>
        <end position="92"/>
    </location>
</feature>
<comment type="subcellular location">
    <subcellularLocation>
        <location evidence="1">Membrane</location>
        <topology evidence="1">Multi-pass membrane protein</topology>
    </subcellularLocation>
</comment>
<dbReference type="GO" id="GO:0004252">
    <property type="term" value="F:serine-type endopeptidase activity"/>
    <property type="evidence" value="ECO:0007669"/>
    <property type="project" value="InterPro"/>
</dbReference>
<dbReference type="InterPro" id="IPR035952">
    <property type="entry name" value="Rhomboid-like_sf"/>
</dbReference>
<dbReference type="SUPFAM" id="SSF144091">
    <property type="entry name" value="Rhomboid-like"/>
    <property type="match status" value="1"/>
</dbReference>
<keyword evidence="3 5" id="KW-1133">Transmembrane helix</keyword>
<dbReference type="PANTHER" id="PTHR43731:SF16">
    <property type="entry name" value="RHOMBOSORTASE"/>
    <property type="match status" value="1"/>
</dbReference>
<dbReference type="PANTHER" id="PTHR43731">
    <property type="entry name" value="RHOMBOID PROTEASE"/>
    <property type="match status" value="1"/>
</dbReference>
<protein>
    <submittedName>
        <fullName evidence="7">Rhombosortase</fullName>
    </submittedName>
</protein>
<dbReference type="STRING" id="693.AKJ17_10350"/>
<proteinExistence type="predicted"/>
<dbReference type="InterPro" id="IPR022764">
    <property type="entry name" value="Peptidase_S54_rhomboid_dom"/>
</dbReference>
<feature type="transmembrane region" description="Helical" evidence="5">
    <location>
        <begin position="155"/>
        <end position="178"/>
    </location>
</feature>
<dbReference type="EMBL" id="LHPJ01000007">
    <property type="protein sequence ID" value="KOO03731.1"/>
    <property type="molecule type" value="Genomic_DNA"/>
</dbReference>
<dbReference type="NCBIfam" id="TIGR03902">
    <property type="entry name" value="rhom_GG_sort"/>
    <property type="match status" value="1"/>
</dbReference>
<feature type="domain" description="Peptidase S54 rhomboid" evidence="6">
    <location>
        <begin position="36"/>
        <end position="175"/>
    </location>
</feature>
<keyword evidence="4 5" id="KW-0472">Membrane</keyword>
<dbReference type="AlphaFoldDB" id="A0A0M0HNY2"/>
<accession>A0A0M0HNY2</accession>
<dbReference type="PATRIC" id="fig|693.5.peg.2118"/>
<feature type="transmembrane region" description="Helical" evidence="5">
    <location>
        <begin position="50"/>
        <end position="68"/>
    </location>
</feature>
<dbReference type="InterPro" id="IPR023826">
    <property type="entry name" value="Rhom-like_SP_proteobac"/>
</dbReference>
<evidence type="ECO:0000313" key="8">
    <source>
        <dbReference type="Proteomes" id="UP000037515"/>
    </source>
</evidence>
<evidence type="ECO:0000256" key="2">
    <source>
        <dbReference type="ARBA" id="ARBA00022692"/>
    </source>
</evidence>
<keyword evidence="8" id="KW-1185">Reference proteome</keyword>
<comment type="caution">
    <text evidence="7">The sequence shown here is derived from an EMBL/GenBank/DDBJ whole genome shotgun (WGS) entry which is preliminary data.</text>
</comment>
<evidence type="ECO:0000256" key="1">
    <source>
        <dbReference type="ARBA" id="ARBA00004141"/>
    </source>
</evidence>
<evidence type="ECO:0000256" key="3">
    <source>
        <dbReference type="ARBA" id="ARBA00022989"/>
    </source>
</evidence>